<evidence type="ECO:0000259" key="4">
    <source>
        <dbReference type="PROSITE" id="PS50956"/>
    </source>
</evidence>
<gene>
    <name evidence="5" type="ORF">DRW48_09995</name>
</gene>
<organism evidence="5 6">
    <name type="scientific">Paracoccus suum</name>
    <dbReference type="NCBI Taxonomy" id="2259340"/>
    <lineage>
        <taxon>Bacteria</taxon>
        <taxon>Pseudomonadati</taxon>
        <taxon>Pseudomonadota</taxon>
        <taxon>Alphaproteobacteria</taxon>
        <taxon>Rhodobacterales</taxon>
        <taxon>Paracoccaceae</taxon>
        <taxon>Paracoccus</taxon>
    </lineage>
</organism>
<dbReference type="AlphaFoldDB" id="A0A344PP97"/>
<keyword evidence="3" id="KW-0804">Transcription</keyword>
<dbReference type="EMBL" id="CP030918">
    <property type="protein sequence ID" value="AXC51202.1"/>
    <property type="molecule type" value="Genomic_DNA"/>
</dbReference>
<protein>
    <submittedName>
        <fullName evidence="5">Lrp/AsnC family transcriptional regulator</fullName>
    </submittedName>
</protein>
<evidence type="ECO:0000256" key="3">
    <source>
        <dbReference type="ARBA" id="ARBA00023163"/>
    </source>
</evidence>
<feature type="domain" description="HTH asnC-type" evidence="4">
    <location>
        <begin position="5"/>
        <end position="66"/>
    </location>
</feature>
<dbReference type="InterPro" id="IPR000485">
    <property type="entry name" value="AsnC-type_HTH_dom"/>
</dbReference>
<dbReference type="Pfam" id="PF13412">
    <property type="entry name" value="HTH_24"/>
    <property type="match status" value="1"/>
</dbReference>
<dbReference type="InterPro" id="IPR036390">
    <property type="entry name" value="WH_DNA-bd_sf"/>
</dbReference>
<dbReference type="PRINTS" id="PR00033">
    <property type="entry name" value="HTHASNC"/>
</dbReference>
<dbReference type="Gene3D" id="3.30.70.920">
    <property type="match status" value="1"/>
</dbReference>
<reference evidence="6" key="1">
    <citation type="submission" date="2018-07" db="EMBL/GenBank/DDBJ databases">
        <title>Genome sequencing of Paracoccus sp. SC2-6.</title>
        <authorList>
            <person name="Heo J."/>
            <person name="Kim S.-J."/>
            <person name="Kwon S.-W."/>
        </authorList>
    </citation>
    <scope>NUCLEOTIDE SEQUENCE [LARGE SCALE GENOMIC DNA]</scope>
    <source>
        <strain evidence="6">SC2-6</strain>
    </source>
</reference>
<dbReference type="GO" id="GO:0005829">
    <property type="term" value="C:cytosol"/>
    <property type="evidence" value="ECO:0007669"/>
    <property type="project" value="TreeGrafter"/>
</dbReference>
<dbReference type="GO" id="GO:0043565">
    <property type="term" value="F:sequence-specific DNA binding"/>
    <property type="evidence" value="ECO:0007669"/>
    <property type="project" value="InterPro"/>
</dbReference>
<dbReference type="CDD" id="cd00090">
    <property type="entry name" value="HTH_ARSR"/>
    <property type="match status" value="1"/>
</dbReference>
<dbReference type="KEGG" id="pars:DRW48_09995"/>
<keyword evidence="6" id="KW-1185">Reference proteome</keyword>
<evidence type="ECO:0000313" key="5">
    <source>
        <dbReference type="EMBL" id="AXC51202.1"/>
    </source>
</evidence>
<name>A0A344PP97_9RHOB</name>
<dbReference type="GO" id="GO:0006355">
    <property type="term" value="P:regulation of DNA-templated transcription"/>
    <property type="evidence" value="ECO:0007669"/>
    <property type="project" value="UniProtKB-ARBA"/>
</dbReference>
<dbReference type="InterPro" id="IPR011991">
    <property type="entry name" value="ArsR-like_HTH"/>
</dbReference>
<dbReference type="OrthoDB" id="7847328at2"/>
<dbReference type="InterPro" id="IPR019887">
    <property type="entry name" value="Tscrpt_reg_AsnC/Lrp_C"/>
</dbReference>
<keyword evidence="2" id="KW-0238">DNA-binding</keyword>
<dbReference type="InterPro" id="IPR011008">
    <property type="entry name" value="Dimeric_a/b-barrel"/>
</dbReference>
<dbReference type="Pfam" id="PF01037">
    <property type="entry name" value="AsnC_trans_reg"/>
    <property type="match status" value="1"/>
</dbReference>
<dbReference type="SUPFAM" id="SSF54909">
    <property type="entry name" value="Dimeric alpha+beta barrel"/>
    <property type="match status" value="1"/>
</dbReference>
<dbReference type="RefSeq" id="WP_114077488.1">
    <property type="nucleotide sequence ID" value="NZ_CP030918.1"/>
</dbReference>
<keyword evidence="1" id="KW-0805">Transcription regulation</keyword>
<proteinExistence type="predicted"/>
<dbReference type="InterPro" id="IPR019888">
    <property type="entry name" value="Tscrpt_reg_AsnC-like"/>
</dbReference>
<dbReference type="SUPFAM" id="SSF46785">
    <property type="entry name" value="Winged helix' DNA-binding domain"/>
    <property type="match status" value="1"/>
</dbReference>
<sequence>MTKDIDQIDRSLLRELQRDASQSQRELADRVGLSQNTVWRRLKSFEDDGIIERWSVRLNRNKVGASLAVFTMIRTRSHSGEWLRDFRKRVVAIPEIVGFYRISGDFDYILKVVVADIAEYDRVYQQLIERTDLETVTSYFTMEAIFDERPLAL</sequence>
<evidence type="ECO:0000256" key="1">
    <source>
        <dbReference type="ARBA" id="ARBA00023015"/>
    </source>
</evidence>
<dbReference type="Gene3D" id="1.10.10.10">
    <property type="entry name" value="Winged helix-like DNA-binding domain superfamily/Winged helix DNA-binding domain"/>
    <property type="match status" value="1"/>
</dbReference>
<dbReference type="GO" id="GO:0043200">
    <property type="term" value="P:response to amino acid"/>
    <property type="evidence" value="ECO:0007669"/>
    <property type="project" value="TreeGrafter"/>
</dbReference>
<dbReference type="SMART" id="SM00344">
    <property type="entry name" value="HTH_ASNC"/>
    <property type="match status" value="1"/>
</dbReference>
<dbReference type="PANTHER" id="PTHR30154">
    <property type="entry name" value="LEUCINE-RESPONSIVE REGULATORY PROTEIN"/>
    <property type="match status" value="1"/>
</dbReference>
<dbReference type="Proteomes" id="UP000252023">
    <property type="component" value="Chromosome"/>
</dbReference>
<evidence type="ECO:0000313" key="6">
    <source>
        <dbReference type="Proteomes" id="UP000252023"/>
    </source>
</evidence>
<evidence type="ECO:0000256" key="2">
    <source>
        <dbReference type="ARBA" id="ARBA00023125"/>
    </source>
</evidence>
<dbReference type="PANTHER" id="PTHR30154:SF17">
    <property type="entry name" value="DNA-BINDING TRANSCRIPTIONAL ACTIVATOR DECR"/>
    <property type="match status" value="1"/>
</dbReference>
<accession>A0A344PP97</accession>
<dbReference type="InterPro" id="IPR036388">
    <property type="entry name" value="WH-like_DNA-bd_sf"/>
</dbReference>
<dbReference type="PROSITE" id="PS50956">
    <property type="entry name" value="HTH_ASNC_2"/>
    <property type="match status" value="1"/>
</dbReference>